<comment type="caution">
    <text evidence="7">The sequence shown here is derived from an EMBL/GenBank/DDBJ whole genome shotgun (WGS) entry which is preliminary data.</text>
</comment>
<feature type="domain" description="Leucine-rich repeat-containing N-terminal plant-type" evidence="5">
    <location>
        <begin position="25"/>
        <end position="64"/>
    </location>
</feature>
<dbReference type="AlphaFoldDB" id="A0ABD3CSC8"/>
<sequence>MEDWMDRVGMVLVWLILLLRCSHANDEGDALYALRTSLTDPNNFLQSWDKNLINPCTWFHVTCNPDSKVERIDLGNAGLSGTLVTDLGILTSLQYLELYENNLSGTIPSELGELTSLVSLDLYNNSLTGDIPDTLGKLKSLRYLRLNNNNLAGSIPQSLTDIGSLEVLDLSYNDLSGNIPIGGSFSKFTPLRQFSLFSVIRICATYFYNALSKHVQLDQLGSDRC</sequence>
<evidence type="ECO:0000256" key="2">
    <source>
        <dbReference type="ARBA" id="ARBA00022729"/>
    </source>
</evidence>
<dbReference type="EMBL" id="JAVIJP010000032">
    <property type="protein sequence ID" value="KAL3631999.1"/>
    <property type="molecule type" value="Genomic_DNA"/>
</dbReference>
<evidence type="ECO:0000259" key="6">
    <source>
        <dbReference type="Pfam" id="PF23598"/>
    </source>
</evidence>
<dbReference type="PANTHER" id="PTHR47988">
    <property type="entry name" value="SOMATIC EMBRYOGENESIS RECEPTOR KINASE 1"/>
    <property type="match status" value="1"/>
</dbReference>
<organism evidence="7 8">
    <name type="scientific">Castilleja foliolosa</name>
    <dbReference type="NCBI Taxonomy" id="1961234"/>
    <lineage>
        <taxon>Eukaryota</taxon>
        <taxon>Viridiplantae</taxon>
        <taxon>Streptophyta</taxon>
        <taxon>Embryophyta</taxon>
        <taxon>Tracheophyta</taxon>
        <taxon>Spermatophyta</taxon>
        <taxon>Magnoliopsida</taxon>
        <taxon>eudicotyledons</taxon>
        <taxon>Gunneridae</taxon>
        <taxon>Pentapetalae</taxon>
        <taxon>asterids</taxon>
        <taxon>lamiids</taxon>
        <taxon>Lamiales</taxon>
        <taxon>Orobanchaceae</taxon>
        <taxon>Pedicularideae</taxon>
        <taxon>Castillejinae</taxon>
        <taxon>Castilleja</taxon>
    </lineage>
</organism>
<evidence type="ECO:0000256" key="1">
    <source>
        <dbReference type="ARBA" id="ARBA00022614"/>
    </source>
</evidence>
<protein>
    <submittedName>
        <fullName evidence="7">Protein kinase superfamily</fullName>
        <ecNumber evidence="7">2.7.1.-</ecNumber>
    </submittedName>
</protein>
<dbReference type="PRINTS" id="PR00019">
    <property type="entry name" value="LEURICHRPT"/>
</dbReference>
<keyword evidence="3" id="KW-0677">Repeat</keyword>
<keyword evidence="8" id="KW-1185">Reference proteome</keyword>
<evidence type="ECO:0000259" key="5">
    <source>
        <dbReference type="Pfam" id="PF08263"/>
    </source>
</evidence>
<evidence type="ECO:0000256" key="3">
    <source>
        <dbReference type="ARBA" id="ARBA00022737"/>
    </source>
</evidence>
<feature type="chain" id="PRO_5044888171" evidence="4">
    <location>
        <begin position="25"/>
        <end position="225"/>
    </location>
</feature>
<dbReference type="InterPro" id="IPR013210">
    <property type="entry name" value="LRR_N_plant-typ"/>
</dbReference>
<reference evidence="8" key="1">
    <citation type="journal article" date="2024" name="IScience">
        <title>Strigolactones Initiate the Formation of Haustorium-like Structures in Castilleja.</title>
        <authorList>
            <person name="Buerger M."/>
            <person name="Peterson D."/>
            <person name="Chory J."/>
        </authorList>
    </citation>
    <scope>NUCLEOTIDE SEQUENCE [LARGE SCALE GENOMIC DNA]</scope>
</reference>
<evidence type="ECO:0000256" key="4">
    <source>
        <dbReference type="SAM" id="SignalP"/>
    </source>
</evidence>
<evidence type="ECO:0000313" key="8">
    <source>
        <dbReference type="Proteomes" id="UP001632038"/>
    </source>
</evidence>
<dbReference type="SUPFAM" id="SSF52058">
    <property type="entry name" value="L domain-like"/>
    <property type="match status" value="1"/>
</dbReference>
<dbReference type="InterPro" id="IPR055414">
    <property type="entry name" value="LRR_R13L4/SHOC2-like"/>
</dbReference>
<keyword evidence="7" id="KW-0418">Kinase</keyword>
<keyword evidence="2 4" id="KW-0732">Signal</keyword>
<dbReference type="Pfam" id="PF23598">
    <property type="entry name" value="LRR_14"/>
    <property type="match status" value="1"/>
</dbReference>
<evidence type="ECO:0000313" key="7">
    <source>
        <dbReference type="EMBL" id="KAL3631999.1"/>
    </source>
</evidence>
<dbReference type="Gene3D" id="3.80.10.10">
    <property type="entry name" value="Ribonuclease Inhibitor"/>
    <property type="match status" value="1"/>
</dbReference>
<keyword evidence="1" id="KW-0433">Leucine-rich repeat</keyword>
<dbReference type="EC" id="2.7.1.-" evidence="7"/>
<dbReference type="InterPro" id="IPR032675">
    <property type="entry name" value="LRR_dom_sf"/>
</dbReference>
<keyword evidence="7" id="KW-0808">Transferase</keyword>
<accession>A0ABD3CSC8</accession>
<gene>
    <name evidence="7" type="primary">SERK5_4</name>
    <name evidence="7" type="ORF">CASFOL_024983</name>
</gene>
<dbReference type="GO" id="GO:0016301">
    <property type="term" value="F:kinase activity"/>
    <property type="evidence" value="ECO:0007669"/>
    <property type="project" value="UniProtKB-KW"/>
</dbReference>
<dbReference type="Pfam" id="PF08263">
    <property type="entry name" value="LRRNT_2"/>
    <property type="match status" value="1"/>
</dbReference>
<feature type="domain" description="Disease resistance R13L4/SHOC-2-like LRR" evidence="6">
    <location>
        <begin position="80"/>
        <end position="195"/>
    </location>
</feature>
<name>A0ABD3CSC8_9LAMI</name>
<feature type="signal peptide" evidence="4">
    <location>
        <begin position="1"/>
        <end position="24"/>
    </location>
</feature>
<dbReference type="Proteomes" id="UP001632038">
    <property type="component" value="Unassembled WGS sequence"/>
</dbReference>
<dbReference type="FunFam" id="3.80.10.10:FF:000024">
    <property type="entry name" value="Somatic embryogenesis receptor kinase 1"/>
    <property type="match status" value="1"/>
</dbReference>
<proteinExistence type="predicted"/>